<evidence type="ECO:0000259" key="3">
    <source>
        <dbReference type="Pfam" id="PF14449"/>
    </source>
</evidence>
<proteinExistence type="predicted"/>
<comment type="subcellular location">
    <subcellularLocation>
        <location evidence="1">Secreted</location>
    </subcellularLocation>
</comment>
<reference evidence="4" key="1">
    <citation type="journal article" date="2020" name="Stud. Mycol.">
        <title>101 Dothideomycetes genomes: a test case for predicting lifestyles and emergence of pathogens.</title>
        <authorList>
            <person name="Haridas S."/>
            <person name="Albert R."/>
            <person name="Binder M."/>
            <person name="Bloem J."/>
            <person name="Labutti K."/>
            <person name="Salamov A."/>
            <person name="Andreopoulos B."/>
            <person name="Baker S."/>
            <person name="Barry K."/>
            <person name="Bills G."/>
            <person name="Bluhm B."/>
            <person name="Cannon C."/>
            <person name="Castanera R."/>
            <person name="Culley D."/>
            <person name="Daum C."/>
            <person name="Ezra D."/>
            <person name="Gonzalez J."/>
            <person name="Henrissat B."/>
            <person name="Kuo A."/>
            <person name="Liang C."/>
            <person name="Lipzen A."/>
            <person name="Lutzoni F."/>
            <person name="Magnuson J."/>
            <person name="Mondo S."/>
            <person name="Nolan M."/>
            <person name="Ohm R."/>
            <person name="Pangilinan J."/>
            <person name="Park H.-J."/>
            <person name="Ramirez L."/>
            <person name="Alfaro M."/>
            <person name="Sun H."/>
            <person name="Tritt A."/>
            <person name="Yoshinaga Y."/>
            <person name="Zwiers L.-H."/>
            <person name="Turgeon B."/>
            <person name="Goodwin S."/>
            <person name="Spatafora J."/>
            <person name="Crous P."/>
            <person name="Grigoriev I."/>
        </authorList>
    </citation>
    <scope>NUCLEOTIDE SEQUENCE</scope>
    <source>
        <strain evidence="4">CBS 379.55</strain>
    </source>
</reference>
<dbReference type="GeneID" id="54549581"/>
<dbReference type="InterPro" id="IPR027797">
    <property type="entry name" value="PT-TG_dom"/>
</dbReference>
<gene>
    <name evidence="4" type="ORF">EI97DRAFT_398853</name>
</gene>
<accession>A0A6A6JIU5</accession>
<keyword evidence="5" id="KW-1185">Reference proteome</keyword>
<dbReference type="Proteomes" id="UP000800097">
    <property type="component" value="Unassembled WGS sequence"/>
</dbReference>
<dbReference type="OrthoDB" id="5321385at2759"/>
<keyword evidence="2" id="KW-0964">Secreted</keyword>
<dbReference type="EMBL" id="ML986494">
    <property type="protein sequence ID" value="KAF2276154.1"/>
    <property type="molecule type" value="Genomic_DNA"/>
</dbReference>
<dbReference type="GO" id="GO:0005576">
    <property type="term" value="C:extracellular region"/>
    <property type="evidence" value="ECO:0007669"/>
    <property type="project" value="UniProtKB-SubCell"/>
</dbReference>
<evidence type="ECO:0000313" key="4">
    <source>
        <dbReference type="EMBL" id="KAF2276154.1"/>
    </source>
</evidence>
<evidence type="ECO:0000256" key="2">
    <source>
        <dbReference type="ARBA" id="ARBA00022525"/>
    </source>
</evidence>
<dbReference type="RefSeq" id="XP_033653693.1">
    <property type="nucleotide sequence ID" value="XM_033796406.1"/>
</dbReference>
<evidence type="ECO:0000313" key="5">
    <source>
        <dbReference type="Proteomes" id="UP000800097"/>
    </source>
</evidence>
<name>A0A6A6JIU5_WESOR</name>
<feature type="domain" description="Pre-toxin TG" evidence="3">
    <location>
        <begin position="213"/>
        <end position="270"/>
    </location>
</feature>
<dbReference type="Pfam" id="PF14449">
    <property type="entry name" value="PT-TG"/>
    <property type="match status" value="1"/>
</dbReference>
<protein>
    <recommendedName>
        <fullName evidence="3">Pre-toxin TG domain-containing protein</fullName>
    </recommendedName>
</protein>
<evidence type="ECO:0000256" key="1">
    <source>
        <dbReference type="ARBA" id="ARBA00004613"/>
    </source>
</evidence>
<sequence length="622" mass="69411">METVTKDDLARLVNASKNALIEALTSATASPTTIGIYRMKSEIMVEQWTKYPQQIMNQFGGTGPIGWKMQRLLDWDQAASDLATEIVAYEQSSTQRFSRYLDKGIKYANYVSKVASQFDDFFYAYKDVYTGITTIYEANLETPKYTKVLKDAFMEWYDQHVMNDRFLRKSAREGMVEFLRERPDMILLLNFIHALPKLKSEIQEDIARPLAVEAMELSLSLVPLLGNAIALYEIWSGRDLFGYHLSDLERGIMAASVLLPMAGRLVKGGRALYTEARLVKLYGRDAAGWNRAIRSSARAAEQRSSLRAIKSAEDSLRVSGKLEGAVAKEAAIAVPKLLHSPGNLAASVSNEVKILWEAMSKKYAALKGLDEIALRRVLEKGPNVDHLKGQLLEELAEAHVIPMLRNRQGGFALGVKVPAGKTLEYVPGHAIRTASGRAGRQVTDGMVGYWDKEVFNIVAIFEAKSGRKGARELSLKTTDIAKLGKTERDELRAFAKEVWAEEKEIAEEAGKSYTRTVEEVEKEVILDEAGGQIRRDIERLDELGDGTLAQIRIGSNVHPVKLSATKTKFFGIVPKGVRISLLEKEVRAEGFLFEAIAVPVHTKELQKIAEEMVQLAERLVQK</sequence>
<organism evidence="4 5">
    <name type="scientific">Westerdykella ornata</name>
    <dbReference type="NCBI Taxonomy" id="318751"/>
    <lineage>
        <taxon>Eukaryota</taxon>
        <taxon>Fungi</taxon>
        <taxon>Dikarya</taxon>
        <taxon>Ascomycota</taxon>
        <taxon>Pezizomycotina</taxon>
        <taxon>Dothideomycetes</taxon>
        <taxon>Pleosporomycetidae</taxon>
        <taxon>Pleosporales</taxon>
        <taxon>Sporormiaceae</taxon>
        <taxon>Westerdykella</taxon>
    </lineage>
</organism>
<dbReference type="AlphaFoldDB" id="A0A6A6JIU5"/>
<feature type="non-terminal residue" evidence="4">
    <location>
        <position position="622"/>
    </location>
</feature>